<gene>
    <name evidence="2" type="ORF">VNO77_27478</name>
</gene>
<evidence type="ECO:0000256" key="1">
    <source>
        <dbReference type="SAM" id="Phobius"/>
    </source>
</evidence>
<keyword evidence="1" id="KW-0812">Transmembrane</keyword>
<evidence type="ECO:0000313" key="3">
    <source>
        <dbReference type="Proteomes" id="UP001367508"/>
    </source>
</evidence>
<keyword evidence="3" id="KW-1185">Reference proteome</keyword>
<organism evidence="2 3">
    <name type="scientific">Canavalia gladiata</name>
    <name type="common">Sword bean</name>
    <name type="synonym">Dolichos gladiatus</name>
    <dbReference type="NCBI Taxonomy" id="3824"/>
    <lineage>
        <taxon>Eukaryota</taxon>
        <taxon>Viridiplantae</taxon>
        <taxon>Streptophyta</taxon>
        <taxon>Embryophyta</taxon>
        <taxon>Tracheophyta</taxon>
        <taxon>Spermatophyta</taxon>
        <taxon>Magnoliopsida</taxon>
        <taxon>eudicotyledons</taxon>
        <taxon>Gunneridae</taxon>
        <taxon>Pentapetalae</taxon>
        <taxon>rosids</taxon>
        <taxon>fabids</taxon>
        <taxon>Fabales</taxon>
        <taxon>Fabaceae</taxon>
        <taxon>Papilionoideae</taxon>
        <taxon>50 kb inversion clade</taxon>
        <taxon>NPAAA clade</taxon>
        <taxon>indigoferoid/millettioid clade</taxon>
        <taxon>Phaseoleae</taxon>
        <taxon>Canavalia</taxon>
    </lineage>
</organism>
<dbReference type="AlphaFoldDB" id="A0AAN9Q745"/>
<accession>A0AAN9Q745</accession>
<dbReference type="Proteomes" id="UP001367508">
    <property type="component" value="Unassembled WGS sequence"/>
</dbReference>
<feature type="transmembrane region" description="Helical" evidence="1">
    <location>
        <begin position="47"/>
        <end position="68"/>
    </location>
</feature>
<dbReference type="EMBL" id="JAYMYQ010000006">
    <property type="protein sequence ID" value="KAK7323974.1"/>
    <property type="molecule type" value="Genomic_DNA"/>
</dbReference>
<evidence type="ECO:0000313" key="2">
    <source>
        <dbReference type="EMBL" id="KAK7323974.1"/>
    </source>
</evidence>
<name>A0AAN9Q745_CANGL</name>
<protein>
    <submittedName>
        <fullName evidence="2">Uncharacterized protein</fullName>
    </submittedName>
</protein>
<reference evidence="2 3" key="1">
    <citation type="submission" date="2024-01" db="EMBL/GenBank/DDBJ databases">
        <title>The genomes of 5 underutilized Papilionoideae crops provide insights into root nodulation and disease resistanc.</title>
        <authorList>
            <person name="Jiang F."/>
        </authorList>
    </citation>
    <scope>NUCLEOTIDE SEQUENCE [LARGE SCALE GENOMIC DNA]</scope>
    <source>
        <strain evidence="2">LVBAO_FW01</strain>
        <tissue evidence="2">Leaves</tissue>
    </source>
</reference>
<sequence>MPLTRGCMADPHLPMLQLPLYLSLPSPHFIKPHIPLFPYLHSVPHHILHFLPLIIVSFIATYSISPLIC</sequence>
<keyword evidence="1" id="KW-0472">Membrane</keyword>
<comment type="caution">
    <text evidence="2">The sequence shown here is derived from an EMBL/GenBank/DDBJ whole genome shotgun (WGS) entry which is preliminary data.</text>
</comment>
<proteinExistence type="predicted"/>
<keyword evidence="1" id="KW-1133">Transmembrane helix</keyword>